<dbReference type="PIRSF" id="PIRSF036625">
    <property type="entry name" value="GAF_ANTAR"/>
    <property type="match status" value="1"/>
</dbReference>
<feature type="domain" description="ANTAR" evidence="5">
    <location>
        <begin position="167"/>
        <end position="228"/>
    </location>
</feature>
<evidence type="ECO:0000256" key="4">
    <source>
        <dbReference type="ARBA" id="ARBA00023163"/>
    </source>
</evidence>
<dbReference type="InterPro" id="IPR029016">
    <property type="entry name" value="GAF-like_dom_sf"/>
</dbReference>
<name>A0ABU6CE61_9ACTN</name>
<dbReference type="Proteomes" id="UP001352223">
    <property type="component" value="Unassembled WGS sequence"/>
</dbReference>
<evidence type="ECO:0000256" key="2">
    <source>
        <dbReference type="ARBA" id="ARBA00022777"/>
    </source>
</evidence>
<keyword evidence="3" id="KW-0805">Transcription regulation</keyword>
<evidence type="ECO:0000256" key="3">
    <source>
        <dbReference type="ARBA" id="ARBA00023015"/>
    </source>
</evidence>
<evidence type="ECO:0000259" key="5">
    <source>
        <dbReference type="PROSITE" id="PS50921"/>
    </source>
</evidence>
<dbReference type="Gene3D" id="3.30.450.40">
    <property type="match status" value="1"/>
</dbReference>
<organism evidence="6 7">
    <name type="scientific">Streptomyces kunmingensis</name>
    <dbReference type="NCBI Taxonomy" id="68225"/>
    <lineage>
        <taxon>Bacteria</taxon>
        <taxon>Bacillati</taxon>
        <taxon>Actinomycetota</taxon>
        <taxon>Actinomycetes</taxon>
        <taxon>Kitasatosporales</taxon>
        <taxon>Streptomycetaceae</taxon>
        <taxon>Streptomyces</taxon>
    </lineage>
</organism>
<dbReference type="RefSeq" id="WP_324770013.1">
    <property type="nucleotide sequence ID" value="NZ_BAAATS010000016.1"/>
</dbReference>
<comment type="caution">
    <text evidence="6">The sequence shown here is derived from an EMBL/GenBank/DDBJ whole genome shotgun (WGS) entry which is preliminary data.</text>
</comment>
<dbReference type="PROSITE" id="PS50921">
    <property type="entry name" value="ANTAR"/>
    <property type="match status" value="1"/>
</dbReference>
<evidence type="ECO:0000313" key="7">
    <source>
        <dbReference type="Proteomes" id="UP001352223"/>
    </source>
</evidence>
<dbReference type="SUPFAM" id="SSF55781">
    <property type="entry name" value="GAF domain-like"/>
    <property type="match status" value="1"/>
</dbReference>
<dbReference type="SMART" id="SM01012">
    <property type="entry name" value="ANTAR"/>
    <property type="match status" value="1"/>
</dbReference>
<gene>
    <name evidence="6" type="ORF">OKJ48_19810</name>
</gene>
<evidence type="ECO:0000313" key="6">
    <source>
        <dbReference type="EMBL" id="MEB3962481.1"/>
    </source>
</evidence>
<evidence type="ECO:0000256" key="1">
    <source>
        <dbReference type="ARBA" id="ARBA00022679"/>
    </source>
</evidence>
<dbReference type="Pfam" id="PF03861">
    <property type="entry name" value="ANTAR"/>
    <property type="match status" value="1"/>
</dbReference>
<keyword evidence="1" id="KW-0808">Transferase</keyword>
<dbReference type="EMBL" id="JAOZYB010000150">
    <property type="protein sequence ID" value="MEB3962481.1"/>
    <property type="molecule type" value="Genomic_DNA"/>
</dbReference>
<keyword evidence="4" id="KW-0804">Transcription</keyword>
<accession>A0ABU6CE61</accession>
<sequence length="249" mass="26991">MSREQHIARTFVELADTLVEDFDVIDFLHQMTVRCQELLDVTDAAVFLAHPGPLLHSPAPCDPSPSLQRVLDAACTEGPAVDAYRTTRSVAAADEAETAARWPEFAPQLQQAGYSLATALPMRLRQENIGSLLLLRTGSRPLNADDLALAQALADAATIGLIQARTIHQQHTVNEQLHTALQSRIIIEQAKGVLAARSNITLNTAFEALRHHARHHRIMLSDVAQDVIHNGLTPAPAPARSQAAAADPE</sequence>
<keyword evidence="7" id="KW-1185">Reference proteome</keyword>
<dbReference type="SUPFAM" id="SSF52172">
    <property type="entry name" value="CheY-like"/>
    <property type="match status" value="1"/>
</dbReference>
<dbReference type="InterPro" id="IPR003018">
    <property type="entry name" value="GAF"/>
</dbReference>
<dbReference type="Pfam" id="PF01590">
    <property type="entry name" value="GAF"/>
    <property type="match status" value="1"/>
</dbReference>
<dbReference type="InterPro" id="IPR036388">
    <property type="entry name" value="WH-like_DNA-bd_sf"/>
</dbReference>
<proteinExistence type="predicted"/>
<reference evidence="6 7" key="1">
    <citation type="submission" date="2022-10" db="EMBL/GenBank/DDBJ databases">
        <authorList>
            <person name="Xie J."/>
            <person name="Shen N."/>
        </authorList>
    </citation>
    <scope>NUCLEOTIDE SEQUENCE [LARGE SCALE GENOMIC DNA]</scope>
    <source>
        <strain evidence="6 7">DSM 41681</strain>
    </source>
</reference>
<protein>
    <submittedName>
        <fullName evidence="6">ANTAR domain-containing protein</fullName>
    </submittedName>
</protein>
<keyword evidence="2" id="KW-0418">Kinase</keyword>
<dbReference type="Gene3D" id="1.10.10.10">
    <property type="entry name" value="Winged helix-like DNA-binding domain superfamily/Winged helix DNA-binding domain"/>
    <property type="match status" value="1"/>
</dbReference>
<dbReference type="InterPro" id="IPR005561">
    <property type="entry name" value="ANTAR"/>
</dbReference>
<dbReference type="InterPro" id="IPR012074">
    <property type="entry name" value="GAF_ANTAR"/>
</dbReference>
<dbReference type="InterPro" id="IPR011006">
    <property type="entry name" value="CheY-like_superfamily"/>
</dbReference>